<gene>
    <name evidence="9" type="primary">recJ</name>
    <name evidence="9" type="ORF">GTOL_11077</name>
</gene>
<dbReference type="InterPro" id="IPR004610">
    <property type="entry name" value="RecJ"/>
</dbReference>
<dbReference type="SUPFAM" id="SSF64182">
    <property type="entry name" value="DHH phosphoesterases"/>
    <property type="match status" value="1"/>
</dbReference>
<dbReference type="InterPro" id="IPR041122">
    <property type="entry name" value="RecJ_OB"/>
</dbReference>
<evidence type="ECO:0000256" key="2">
    <source>
        <dbReference type="ARBA" id="ARBA00019841"/>
    </source>
</evidence>
<evidence type="ECO:0000256" key="4">
    <source>
        <dbReference type="ARBA" id="ARBA00022801"/>
    </source>
</evidence>
<accession>A0A916N8Z4</accession>
<dbReference type="InterPro" id="IPR001667">
    <property type="entry name" value="DDH_dom"/>
</dbReference>
<evidence type="ECO:0000259" key="8">
    <source>
        <dbReference type="Pfam" id="PF17768"/>
    </source>
</evidence>
<dbReference type="Proteomes" id="UP000742786">
    <property type="component" value="Unassembled WGS sequence"/>
</dbReference>
<dbReference type="NCBIfam" id="TIGR00644">
    <property type="entry name" value="recJ"/>
    <property type="match status" value="1"/>
</dbReference>
<comment type="similarity">
    <text evidence="1">Belongs to the RecJ family.</text>
</comment>
<evidence type="ECO:0000313" key="10">
    <source>
        <dbReference type="Proteomes" id="UP000742786"/>
    </source>
</evidence>
<proteinExistence type="inferred from homology"/>
<dbReference type="Pfam" id="PF01368">
    <property type="entry name" value="DHH"/>
    <property type="match status" value="1"/>
</dbReference>
<dbReference type="GO" id="GO:0003676">
    <property type="term" value="F:nucleic acid binding"/>
    <property type="evidence" value="ECO:0007669"/>
    <property type="project" value="InterPro"/>
</dbReference>
<dbReference type="RefSeq" id="WP_220635187.1">
    <property type="nucleotide sequence ID" value="NZ_CAJQUM010000001.1"/>
</dbReference>
<dbReference type="InterPro" id="IPR003156">
    <property type="entry name" value="DHHA1_dom"/>
</dbReference>
<keyword evidence="4 9" id="KW-0378">Hydrolase</keyword>
<feature type="domain" description="DHHA1" evidence="7">
    <location>
        <begin position="358"/>
        <end position="455"/>
    </location>
</feature>
<protein>
    <recommendedName>
        <fullName evidence="2">Single-stranded-DNA-specific exonuclease RecJ</fullName>
    </recommendedName>
</protein>
<sequence>MTHLLVRKAPPRAVWALEQAGMHPLLARLYAARGITSAEQAETQFKHLLPPGNLKGIAETACLLADAIAAKKRLLIVADYDCDGATACAVGIRGLRGFGAEVDYLVPNRFKTGYGLSPEVVAIAAEGKFGKPDIIITVDNGIASIEGVAAAKRLGITTIITDHHLPGTELPDAAAIVNPNQPGCRFESKSIAGVGVMFYALLALRAELRKRGAFADAQEPNLAALLDLVALGTVADVVKLDRNNRILVAQGLARMRARALCPGLRALFRCAGRDPASASTFDLGFALGPRLNAAGRLADMSLGIECLVTDDPARAMNIAQELDALNRERRGIEADMRADADLHLQQIDGGTCSSVSLFDPNWHQGVIGILAGRIKEQLHRPTFAFARADSAEASGDLRGSGRSIPGLHLRDALDLVSKRHPDLLKRFGGHAAAAGVTIAEADFPLFAAALEAVARELISPNDLSRTLDSDGELEGGYISIATARLLQDQVWGQGFPQPLFEGVFQVERQRILKEQHLKLDLRAGPARFEAIRFNFSEAVADRIRVVYRLAINEFNGLQSVQLMLEHIEPA</sequence>
<dbReference type="PANTHER" id="PTHR30255:SF2">
    <property type="entry name" value="SINGLE-STRANDED-DNA-SPECIFIC EXONUCLEASE RECJ"/>
    <property type="match status" value="1"/>
</dbReference>
<dbReference type="PANTHER" id="PTHR30255">
    <property type="entry name" value="SINGLE-STRANDED-DNA-SPECIFIC EXONUCLEASE RECJ"/>
    <property type="match status" value="1"/>
</dbReference>
<dbReference type="EMBL" id="CAJQUM010000001">
    <property type="protein sequence ID" value="CAG4883195.1"/>
    <property type="molecule type" value="Genomic_DNA"/>
</dbReference>
<dbReference type="Gene3D" id="3.90.1640.30">
    <property type="match status" value="1"/>
</dbReference>
<evidence type="ECO:0000259" key="6">
    <source>
        <dbReference type="Pfam" id="PF01368"/>
    </source>
</evidence>
<keyword evidence="10" id="KW-1185">Reference proteome</keyword>
<dbReference type="AlphaFoldDB" id="A0A916N8Z4"/>
<reference evidence="9" key="1">
    <citation type="submission" date="2021-04" db="EMBL/GenBank/DDBJ databases">
        <authorList>
            <person name="Hornung B."/>
        </authorList>
    </citation>
    <scope>NUCLEOTIDE SEQUENCE</scope>
    <source>
        <strain evidence="9">G5G6</strain>
    </source>
</reference>
<comment type="caution">
    <text evidence="9">The sequence shown here is derived from an EMBL/GenBank/DDBJ whole genome shotgun (WGS) entry which is preliminary data.</text>
</comment>
<dbReference type="InterPro" id="IPR051673">
    <property type="entry name" value="SSDNA_exonuclease_RecJ"/>
</dbReference>
<dbReference type="FunFam" id="3.90.1640.30:FF:000001">
    <property type="entry name" value="Single-stranded-DNA-specific exonuclease RecJ"/>
    <property type="match status" value="1"/>
</dbReference>
<feature type="domain" description="DDH" evidence="6">
    <location>
        <begin position="74"/>
        <end position="233"/>
    </location>
</feature>
<evidence type="ECO:0000256" key="3">
    <source>
        <dbReference type="ARBA" id="ARBA00022722"/>
    </source>
</evidence>
<evidence type="ECO:0000259" key="7">
    <source>
        <dbReference type="Pfam" id="PF02272"/>
    </source>
</evidence>
<dbReference type="GO" id="GO:0006281">
    <property type="term" value="P:DNA repair"/>
    <property type="evidence" value="ECO:0007669"/>
    <property type="project" value="InterPro"/>
</dbReference>
<name>A0A916N8Z4_9PROT</name>
<dbReference type="Pfam" id="PF17768">
    <property type="entry name" value="RecJ_OB"/>
    <property type="match status" value="1"/>
</dbReference>
<dbReference type="GO" id="GO:0006310">
    <property type="term" value="P:DNA recombination"/>
    <property type="evidence" value="ECO:0007669"/>
    <property type="project" value="InterPro"/>
</dbReference>
<evidence type="ECO:0000313" key="9">
    <source>
        <dbReference type="EMBL" id="CAG4883195.1"/>
    </source>
</evidence>
<dbReference type="Gene3D" id="3.10.310.30">
    <property type="match status" value="1"/>
</dbReference>
<keyword evidence="3" id="KW-0540">Nuclease</keyword>
<organism evidence="9 10">
    <name type="scientific">Georgfuchsia toluolica</name>
    <dbReference type="NCBI Taxonomy" id="424218"/>
    <lineage>
        <taxon>Bacteria</taxon>
        <taxon>Pseudomonadati</taxon>
        <taxon>Pseudomonadota</taxon>
        <taxon>Betaproteobacteria</taxon>
        <taxon>Nitrosomonadales</taxon>
        <taxon>Sterolibacteriaceae</taxon>
        <taxon>Georgfuchsia</taxon>
    </lineage>
</organism>
<feature type="domain" description="RecJ OB" evidence="8">
    <location>
        <begin position="470"/>
        <end position="566"/>
    </location>
</feature>
<evidence type="ECO:0000256" key="1">
    <source>
        <dbReference type="ARBA" id="ARBA00005915"/>
    </source>
</evidence>
<dbReference type="InterPro" id="IPR038763">
    <property type="entry name" value="DHH_sf"/>
</dbReference>
<dbReference type="GO" id="GO:0008409">
    <property type="term" value="F:5'-3' exonuclease activity"/>
    <property type="evidence" value="ECO:0007669"/>
    <property type="project" value="InterPro"/>
</dbReference>
<evidence type="ECO:0000256" key="5">
    <source>
        <dbReference type="ARBA" id="ARBA00022839"/>
    </source>
</evidence>
<dbReference type="Pfam" id="PF02272">
    <property type="entry name" value="DHHA1"/>
    <property type="match status" value="1"/>
</dbReference>
<keyword evidence="5 9" id="KW-0269">Exonuclease</keyword>